<evidence type="ECO:0000259" key="1">
    <source>
        <dbReference type="Pfam" id="PF22768"/>
    </source>
</evidence>
<sequence length="278" mass="30536">MYEARFETEDGRSFRFGYPYGSVFSIDPLSELDVALSTSQGFQQVGVTVESADVGGLSRTIAGRLLGLSKDQRRRMLEVFTPYTSGTLWFNDRYYCRAWVQKTPAFGELKYDTEFTLLLFCPEPYWLDTTQAYLLGGYTAAFAFPVCYDSHTFGVKSSALFTNCRNDGMVSVPYAVQFRAGAPVTNYGILNAATGEKLSLTDSLALGDVVTVYRDNGRLKVEKESGGVTADIFSRLDEDSALFSLAVGDNIIKMTADSGVDNLTAYVTFNPAFVGVLA</sequence>
<dbReference type="InterPro" id="IPR054738">
    <property type="entry name" value="Siphovirus-type_tail_C"/>
</dbReference>
<reference evidence="2" key="1">
    <citation type="journal article" date="2021" name="Proc. Natl. Acad. Sci. U.S.A.">
        <title>A Catalog of Tens of Thousands of Viruses from Human Metagenomes Reveals Hidden Associations with Chronic Diseases.</title>
        <authorList>
            <person name="Tisza M.J."/>
            <person name="Buck C.B."/>
        </authorList>
    </citation>
    <scope>NUCLEOTIDE SEQUENCE</scope>
    <source>
        <strain evidence="2">CtJLD79</strain>
    </source>
</reference>
<proteinExistence type="predicted"/>
<feature type="domain" description="Siphovirus-type tail component C-terminal" evidence="1">
    <location>
        <begin position="168"/>
        <end position="264"/>
    </location>
</feature>
<protein>
    <submittedName>
        <fullName evidence="2">Tail protein</fullName>
    </submittedName>
</protein>
<accession>A0A8S5REU5</accession>
<dbReference type="EMBL" id="BK059097">
    <property type="protein sequence ID" value="DAE29683.1"/>
    <property type="molecule type" value="Genomic_DNA"/>
</dbReference>
<name>A0A8S5REU5_9VIRU</name>
<dbReference type="Gene3D" id="2.60.120.860">
    <property type="match status" value="1"/>
</dbReference>
<dbReference type="Pfam" id="PF22768">
    <property type="entry name" value="SPP1_Dit"/>
    <property type="match status" value="1"/>
</dbReference>
<evidence type="ECO:0000313" key="2">
    <source>
        <dbReference type="EMBL" id="DAE29683.1"/>
    </source>
</evidence>
<organism evidence="2">
    <name type="scientific">virus sp. ctJLD79</name>
    <dbReference type="NCBI Taxonomy" id="2827987"/>
    <lineage>
        <taxon>Viruses</taxon>
    </lineage>
</organism>